<name>A0ABT3QCD2_9PROT</name>
<dbReference type="InterPro" id="IPR003779">
    <property type="entry name" value="CMD-like"/>
</dbReference>
<dbReference type="PANTHER" id="PTHR33930:SF2">
    <property type="entry name" value="BLR3452 PROTEIN"/>
    <property type="match status" value="1"/>
</dbReference>
<dbReference type="InterPro" id="IPR029032">
    <property type="entry name" value="AhpD-like"/>
</dbReference>
<gene>
    <name evidence="2" type="ORF">OQ497_03095</name>
</gene>
<keyword evidence="3" id="KW-1185">Reference proteome</keyword>
<organism evidence="2 3">
    <name type="scientific">Acetobacter thailandicus</name>
    <dbReference type="NCBI Taxonomy" id="1502842"/>
    <lineage>
        <taxon>Bacteria</taxon>
        <taxon>Pseudomonadati</taxon>
        <taxon>Pseudomonadota</taxon>
        <taxon>Alphaproteobacteria</taxon>
        <taxon>Acetobacterales</taxon>
        <taxon>Acetobacteraceae</taxon>
        <taxon>Acetobacter</taxon>
    </lineage>
</organism>
<dbReference type="Gene3D" id="1.20.1290.10">
    <property type="entry name" value="AhpD-like"/>
    <property type="match status" value="1"/>
</dbReference>
<reference evidence="2 3" key="1">
    <citation type="submission" date="2022-11" db="EMBL/GenBank/DDBJ databases">
        <title>Genome sequencing of Acetobacter type strain.</title>
        <authorList>
            <person name="Heo J."/>
            <person name="Lee D."/>
            <person name="Han B.-H."/>
            <person name="Hong S.-B."/>
            <person name="Kwon S.-W."/>
        </authorList>
    </citation>
    <scope>NUCLEOTIDE SEQUENCE [LARGE SCALE GENOMIC DNA]</scope>
    <source>
        <strain evidence="2 3">KACC 21253</strain>
    </source>
</reference>
<dbReference type="Proteomes" id="UP001301152">
    <property type="component" value="Unassembled WGS sequence"/>
</dbReference>
<evidence type="ECO:0000313" key="2">
    <source>
        <dbReference type="EMBL" id="MCX2562959.1"/>
    </source>
</evidence>
<sequence>MTTASETELSALLKKLKNFSASGGGFAEAVGGIQAAAEASKALDKKTHELIALAVAVTTRCSGCIAIHAAEAKKSGATDEEVIAALGTAIALNAGAAYVYSAQALEAFQKS</sequence>
<proteinExistence type="predicted"/>
<dbReference type="RefSeq" id="WP_086553603.1">
    <property type="nucleotide sequence ID" value="NZ_JAERKX010000011.1"/>
</dbReference>
<evidence type="ECO:0000313" key="3">
    <source>
        <dbReference type="Proteomes" id="UP001301152"/>
    </source>
</evidence>
<protein>
    <submittedName>
        <fullName evidence="2">Carboxymuconolactone decarboxylase family protein</fullName>
    </submittedName>
</protein>
<dbReference type="PANTHER" id="PTHR33930">
    <property type="entry name" value="ALKYL HYDROPEROXIDE REDUCTASE AHPD"/>
    <property type="match status" value="1"/>
</dbReference>
<dbReference type="Pfam" id="PF02627">
    <property type="entry name" value="CMD"/>
    <property type="match status" value="1"/>
</dbReference>
<accession>A0ABT3QCD2</accession>
<dbReference type="InterPro" id="IPR004675">
    <property type="entry name" value="AhpD_core"/>
</dbReference>
<feature type="domain" description="Carboxymuconolactone decarboxylase-like" evidence="1">
    <location>
        <begin position="28"/>
        <end position="106"/>
    </location>
</feature>
<dbReference type="SUPFAM" id="SSF69118">
    <property type="entry name" value="AhpD-like"/>
    <property type="match status" value="1"/>
</dbReference>
<evidence type="ECO:0000259" key="1">
    <source>
        <dbReference type="Pfam" id="PF02627"/>
    </source>
</evidence>
<dbReference type="EMBL" id="JAPIUZ010000001">
    <property type="protein sequence ID" value="MCX2562959.1"/>
    <property type="molecule type" value="Genomic_DNA"/>
</dbReference>
<dbReference type="NCBIfam" id="TIGR00778">
    <property type="entry name" value="ahpD_dom"/>
    <property type="match status" value="1"/>
</dbReference>
<comment type="caution">
    <text evidence="2">The sequence shown here is derived from an EMBL/GenBank/DDBJ whole genome shotgun (WGS) entry which is preliminary data.</text>
</comment>